<dbReference type="GO" id="GO:0006869">
    <property type="term" value="P:lipid transport"/>
    <property type="evidence" value="ECO:0007669"/>
    <property type="project" value="InterPro"/>
</dbReference>
<evidence type="ECO:0000313" key="5">
    <source>
        <dbReference type="Proteomes" id="UP000189703"/>
    </source>
</evidence>
<gene>
    <name evidence="6" type="primary">LOC104593776</name>
</gene>
<dbReference type="Pfam" id="PF00234">
    <property type="entry name" value="Tryp_alpha_amyl"/>
    <property type="match status" value="1"/>
</dbReference>
<evidence type="ECO:0000256" key="1">
    <source>
        <dbReference type="ARBA" id="ARBA00009748"/>
    </source>
</evidence>
<comment type="similarity">
    <text evidence="1 4">Belongs to the plant LTP family.</text>
</comment>
<name>A0A1U7ZGH1_NELNU</name>
<dbReference type="GeneID" id="104593776"/>
<evidence type="ECO:0000313" key="6">
    <source>
        <dbReference type="RefSeq" id="XP_010252072.1"/>
    </source>
</evidence>
<dbReference type="RefSeq" id="XP_010252072.1">
    <property type="nucleotide sequence ID" value="XM_010253770.1"/>
</dbReference>
<dbReference type="eggNOG" id="ENOG502S4CI">
    <property type="taxonomic scope" value="Eukaryota"/>
</dbReference>
<dbReference type="InterPro" id="IPR000528">
    <property type="entry name" value="Plant_nsLTP"/>
</dbReference>
<dbReference type="FunCoup" id="A0A1U7ZGH1">
    <property type="interactions" value="1725"/>
</dbReference>
<dbReference type="AlphaFoldDB" id="A0A1U7ZGH1"/>
<keyword evidence="2 4" id="KW-0813">Transport</keyword>
<accession>A0A1U7ZGH1</accession>
<comment type="function">
    <text evidence="4">Plant non-specific lipid-transfer proteins transfer phospholipids as well as galactolipids across membranes. May play a role in wax or cutin deposition in the cell walls of expanding epidermal cells and certain secretory tissues.</text>
</comment>
<keyword evidence="4" id="KW-0446">Lipid-binding</keyword>
<dbReference type="KEGG" id="nnu:104593776"/>
<dbReference type="PRINTS" id="PR00382">
    <property type="entry name" value="LIPIDTRNSFER"/>
</dbReference>
<dbReference type="InterPro" id="IPR016140">
    <property type="entry name" value="Bifunc_inhib/LTP/seed_store"/>
</dbReference>
<dbReference type="OrthoDB" id="1890443at2759"/>
<dbReference type="CDD" id="cd01960">
    <property type="entry name" value="nsLTP1"/>
    <property type="match status" value="1"/>
</dbReference>
<dbReference type="PANTHER" id="PTHR33076">
    <property type="entry name" value="NON-SPECIFIC LIPID-TRANSFER PROTEIN 2-RELATED"/>
    <property type="match status" value="1"/>
</dbReference>
<sequence length="122" mass="12483">MASYGVMKLSLTVAVLSMIISSGPYVHVDAAISCGQLASLLSPCVNYFVKGGPLPPACCSGVRTLNSAAKTTADRQATCQCLKSAAASIPGLNLGLANSIPGKCGVNFPYKISPSTDCSRVR</sequence>
<evidence type="ECO:0000256" key="4">
    <source>
        <dbReference type="RuleBase" id="RU000628"/>
    </source>
</evidence>
<dbReference type="InterPro" id="IPR036312">
    <property type="entry name" value="Bifun_inhib/LTP/seed_sf"/>
</dbReference>
<keyword evidence="5" id="KW-1185">Reference proteome</keyword>
<evidence type="ECO:0000256" key="3">
    <source>
        <dbReference type="ARBA" id="ARBA00023157"/>
    </source>
</evidence>
<dbReference type="Gene3D" id="1.10.110.10">
    <property type="entry name" value="Plant lipid-transfer and hydrophobic proteins"/>
    <property type="match status" value="1"/>
</dbReference>
<dbReference type="SMART" id="SM00499">
    <property type="entry name" value="AAI"/>
    <property type="match status" value="1"/>
</dbReference>
<keyword evidence="3" id="KW-1015">Disulfide bond</keyword>
<evidence type="ECO:0000256" key="2">
    <source>
        <dbReference type="ARBA" id="ARBA00022448"/>
    </source>
</evidence>
<organism evidence="5 6">
    <name type="scientific">Nelumbo nucifera</name>
    <name type="common">Sacred lotus</name>
    <dbReference type="NCBI Taxonomy" id="4432"/>
    <lineage>
        <taxon>Eukaryota</taxon>
        <taxon>Viridiplantae</taxon>
        <taxon>Streptophyta</taxon>
        <taxon>Embryophyta</taxon>
        <taxon>Tracheophyta</taxon>
        <taxon>Spermatophyta</taxon>
        <taxon>Magnoliopsida</taxon>
        <taxon>Proteales</taxon>
        <taxon>Nelumbonaceae</taxon>
        <taxon>Nelumbo</taxon>
    </lineage>
</organism>
<reference evidence="6" key="1">
    <citation type="submission" date="2025-08" db="UniProtKB">
        <authorList>
            <consortium name="RefSeq"/>
        </authorList>
    </citation>
    <scope>IDENTIFICATION</scope>
</reference>
<dbReference type="FunFam" id="1.10.110.10:FF:000002">
    <property type="entry name" value="Non-specific lipid-transfer protein"/>
    <property type="match status" value="1"/>
</dbReference>
<dbReference type="Proteomes" id="UP000189703">
    <property type="component" value="Unplaced"/>
</dbReference>
<dbReference type="SUPFAM" id="SSF47699">
    <property type="entry name" value="Bifunctional inhibitor/lipid-transfer protein/seed storage 2S albumin"/>
    <property type="match status" value="1"/>
</dbReference>
<dbReference type="OMA" id="MHAFICA"/>
<protein>
    <recommendedName>
        <fullName evidence="4">Non-specific lipid-transfer protein</fullName>
    </recommendedName>
</protein>
<dbReference type="GO" id="GO:0008289">
    <property type="term" value="F:lipid binding"/>
    <property type="evidence" value="ECO:0007669"/>
    <property type="project" value="UniProtKB-KW"/>
</dbReference>
<proteinExistence type="inferred from homology"/>